<accession>A0A8H5LU30</accession>
<protein>
    <submittedName>
        <fullName evidence="2">Uncharacterized protein</fullName>
    </submittedName>
</protein>
<keyword evidence="1" id="KW-0175">Coiled coil</keyword>
<name>A0A8H5LU30_9AGAR</name>
<sequence>MITRGQRRPAYTYASNTYSRGSLGTKERCLLDKEPSNQVPTIQADDAPPFLKDTPSPKSKNAFLLTPLRLKYFPKLSPTILRSLLRSPSPRLPTPDDSFSESTVSSKLEPAFTCPVDSNPPFPPTPPMTDKLTCRSTFQSPVQRKLFDGLESPSIHDSLDELDLDTSSLLSSTLPRLPQPDDAVPIQPPFDLAFSFGLSGSFQITTLSQCVADEIKAAGETPDERRRVLLSKLRSPPYSDSSSSRLVISHPAPCSLGPVIPDPVHSRLPVRNPGVLEIEFAELLERRAAEEIDDASRLRDMAERLERLAQHRRQLSKLVARNMGD</sequence>
<evidence type="ECO:0000256" key="1">
    <source>
        <dbReference type="SAM" id="Coils"/>
    </source>
</evidence>
<feature type="coiled-coil region" evidence="1">
    <location>
        <begin position="281"/>
        <end position="318"/>
    </location>
</feature>
<gene>
    <name evidence="2" type="ORF">D9758_001248</name>
</gene>
<dbReference type="AlphaFoldDB" id="A0A8H5LU30"/>
<dbReference type="Proteomes" id="UP000559256">
    <property type="component" value="Unassembled WGS sequence"/>
</dbReference>
<keyword evidence="3" id="KW-1185">Reference proteome</keyword>
<organism evidence="2 3">
    <name type="scientific">Tetrapyrgos nigripes</name>
    <dbReference type="NCBI Taxonomy" id="182062"/>
    <lineage>
        <taxon>Eukaryota</taxon>
        <taxon>Fungi</taxon>
        <taxon>Dikarya</taxon>
        <taxon>Basidiomycota</taxon>
        <taxon>Agaricomycotina</taxon>
        <taxon>Agaricomycetes</taxon>
        <taxon>Agaricomycetidae</taxon>
        <taxon>Agaricales</taxon>
        <taxon>Marasmiineae</taxon>
        <taxon>Marasmiaceae</taxon>
        <taxon>Tetrapyrgos</taxon>
    </lineage>
</organism>
<comment type="caution">
    <text evidence="2">The sequence shown here is derived from an EMBL/GenBank/DDBJ whole genome shotgun (WGS) entry which is preliminary data.</text>
</comment>
<dbReference type="EMBL" id="JAACJM010000012">
    <property type="protein sequence ID" value="KAF5370070.1"/>
    <property type="molecule type" value="Genomic_DNA"/>
</dbReference>
<evidence type="ECO:0000313" key="2">
    <source>
        <dbReference type="EMBL" id="KAF5370070.1"/>
    </source>
</evidence>
<proteinExistence type="predicted"/>
<evidence type="ECO:0000313" key="3">
    <source>
        <dbReference type="Proteomes" id="UP000559256"/>
    </source>
</evidence>
<reference evidence="2 3" key="1">
    <citation type="journal article" date="2020" name="ISME J.">
        <title>Uncovering the hidden diversity of litter-decomposition mechanisms in mushroom-forming fungi.</title>
        <authorList>
            <person name="Floudas D."/>
            <person name="Bentzer J."/>
            <person name="Ahren D."/>
            <person name="Johansson T."/>
            <person name="Persson P."/>
            <person name="Tunlid A."/>
        </authorList>
    </citation>
    <scope>NUCLEOTIDE SEQUENCE [LARGE SCALE GENOMIC DNA]</scope>
    <source>
        <strain evidence="2 3">CBS 291.85</strain>
    </source>
</reference>